<evidence type="ECO:0000313" key="1">
    <source>
        <dbReference type="EMBL" id="KRT83838.1"/>
    </source>
</evidence>
<sequence length="149" mass="17278">MWWEGIEIIPARPKLGLLGFFDDSEIDSEGDDHLDELPSSDEEVRVPVRKKKLKKRNCRLWQHSMSARSNQDIQRAYEEVALRDMLSILNRRMTTYVGIHNPKPARAFSRHITPPGGVWVRLEAEWRDAYSGVSNQKSKSYGVRAKSRK</sequence>
<reference evidence="1 2" key="1">
    <citation type="submission" date="2015-09" db="EMBL/GenBank/DDBJ databases">
        <title>Draft genome of the scarab beetle Oryctes borbonicus.</title>
        <authorList>
            <person name="Meyer J.M."/>
            <person name="Markov G.V."/>
            <person name="Baskaran P."/>
            <person name="Herrmann M."/>
            <person name="Sommer R.J."/>
            <person name="Roedelsperger C."/>
        </authorList>
    </citation>
    <scope>NUCLEOTIDE SEQUENCE [LARGE SCALE GENOMIC DNA]</scope>
    <source>
        <strain evidence="1">OB123</strain>
        <tissue evidence="1">Whole animal</tissue>
    </source>
</reference>
<dbReference type="OrthoDB" id="6777200at2759"/>
<accession>A0A0T6B9F8</accession>
<keyword evidence="2" id="KW-1185">Reference proteome</keyword>
<proteinExistence type="predicted"/>
<organism evidence="1 2">
    <name type="scientific">Oryctes borbonicus</name>
    <dbReference type="NCBI Taxonomy" id="1629725"/>
    <lineage>
        <taxon>Eukaryota</taxon>
        <taxon>Metazoa</taxon>
        <taxon>Ecdysozoa</taxon>
        <taxon>Arthropoda</taxon>
        <taxon>Hexapoda</taxon>
        <taxon>Insecta</taxon>
        <taxon>Pterygota</taxon>
        <taxon>Neoptera</taxon>
        <taxon>Endopterygota</taxon>
        <taxon>Coleoptera</taxon>
        <taxon>Polyphaga</taxon>
        <taxon>Scarabaeiformia</taxon>
        <taxon>Scarabaeidae</taxon>
        <taxon>Dynastinae</taxon>
        <taxon>Oryctes</taxon>
    </lineage>
</organism>
<dbReference type="Proteomes" id="UP000051574">
    <property type="component" value="Unassembled WGS sequence"/>
</dbReference>
<comment type="caution">
    <text evidence="1">The sequence shown here is derived from an EMBL/GenBank/DDBJ whole genome shotgun (WGS) entry which is preliminary data.</text>
</comment>
<protein>
    <submittedName>
        <fullName evidence="1">Uncharacterized protein</fullName>
    </submittedName>
</protein>
<dbReference type="EMBL" id="LJIG01009059">
    <property type="protein sequence ID" value="KRT83838.1"/>
    <property type="molecule type" value="Genomic_DNA"/>
</dbReference>
<dbReference type="AlphaFoldDB" id="A0A0T6B9F8"/>
<gene>
    <name evidence="1" type="ORF">AMK59_3855</name>
</gene>
<name>A0A0T6B9F8_9SCAR</name>
<evidence type="ECO:0000313" key="2">
    <source>
        <dbReference type="Proteomes" id="UP000051574"/>
    </source>
</evidence>